<dbReference type="RefSeq" id="WP_343913630.1">
    <property type="nucleotide sequence ID" value="NZ_BAAAGE010000003.1"/>
</dbReference>
<evidence type="ECO:0000313" key="2">
    <source>
        <dbReference type="Proteomes" id="UP001501758"/>
    </source>
</evidence>
<organism evidence="1 2">
    <name type="scientific">Aquimarina litoralis</name>
    <dbReference type="NCBI Taxonomy" id="584605"/>
    <lineage>
        <taxon>Bacteria</taxon>
        <taxon>Pseudomonadati</taxon>
        <taxon>Bacteroidota</taxon>
        <taxon>Flavobacteriia</taxon>
        <taxon>Flavobacteriales</taxon>
        <taxon>Flavobacteriaceae</taxon>
        <taxon>Aquimarina</taxon>
    </lineage>
</organism>
<gene>
    <name evidence="1" type="ORF">GCM10009430_35800</name>
</gene>
<name>A0ABN1J3D8_9FLAO</name>
<proteinExistence type="predicted"/>
<dbReference type="PANTHER" id="PTHR23416">
    <property type="entry name" value="SIALIC ACID SYNTHASE-RELATED"/>
    <property type="match status" value="1"/>
</dbReference>
<comment type="caution">
    <text evidence="1">The sequence shown here is derived from an EMBL/GenBank/DDBJ whole genome shotgun (WGS) entry which is preliminary data.</text>
</comment>
<sequence>MLHFLNKRRKKNNSHTIRAIKGENNKIENKGQLLNHNININGNNNTIVIKENSIIYNVFIKIQGDNHFLEIGANCRINSAILWMEHTDCVLNIGDFTTIEQAHIAVTEPNLKVIIGKECMFSDNISIRTSDSHGIFDLQTNKRVNHAKSIFIGNHVWVGAKATILKGVTIGDDSIVSLGAIVTKDIPKNCVAAGIPAKVIKKNIYWSRELESNK</sequence>
<dbReference type="Pfam" id="PF00132">
    <property type="entry name" value="Hexapep"/>
    <property type="match status" value="1"/>
</dbReference>
<reference evidence="1 2" key="1">
    <citation type="journal article" date="2019" name="Int. J. Syst. Evol. Microbiol.">
        <title>The Global Catalogue of Microorganisms (GCM) 10K type strain sequencing project: providing services to taxonomists for standard genome sequencing and annotation.</title>
        <authorList>
            <consortium name="The Broad Institute Genomics Platform"/>
            <consortium name="The Broad Institute Genome Sequencing Center for Infectious Disease"/>
            <person name="Wu L."/>
            <person name="Ma J."/>
        </authorList>
    </citation>
    <scope>NUCLEOTIDE SEQUENCE [LARGE SCALE GENOMIC DNA]</scope>
    <source>
        <strain evidence="1 2">JCM 15974</strain>
    </source>
</reference>
<dbReference type="Proteomes" id="UP001501758">
    <property type="component" value="Unassembled WGS sequence"/>
</dbReference>
<accession>A0ABN1J3D8</accession>
<dbReference type="PANTHER" id="PTHR23416:SF78">
    <property type="entry name" value="LIPOPOLYSACCHARIDE BIOSYNTHESIS O-ACETYL TRANSFERASE WBBJ-RELATED"/>
    <property type="match status" value="1"/>
</dbReference>
<keyword evidence="1" id="KW-0808">Transferase</keyword>
<dbReference type="InterPro" id="IPR051159">
    <property type="entry name" value="Hexapeptide_acetyltransf"/>
</dbReference>
<keyword evidence="2" id="KW-1185">Reference proteome</keyword>
<keyword evidence="1" id="KW-0012">Acyltransferase</keyword>
<dbReference type="SUPFAM" id="SSF51161">
    <property type="entry name" value="Trimeric LpxA-like enzymes"/>
    <property type="match status" value="1"/>
</dbReference>
<dbReference type="InterPro" id="IPR011004">
    <property type="entry name" value="Trimer_LpxA-like_sf"/>
</dbReference>
<dbReference type="GO" id="GO:0016746">
    <property type="term" value="F:acyltransferase activity"/>
    <property type="evidence" value="ECO:0007669"/>
    <property type="project" value="UniProtKB-KW"/>
</dbReference>
<dbReference type="Gene3D" id="2.160.10.10">
    <property type="entry name" value="Hexapeptide repeat proteins"/>
    <property type="match status" value="1"/>
</dbReference>
<protein>
    <submittedName>
        <fullName evidence="1">Acyltransferase</fullName>
    </submittedName>
</protein>
<dbReference type="CDD" id="cd04647">
    <property type="entry name" value="LbH_MAT_like"/>
    <property type="match status" value="1"/>
</dbReference>
<dbReference type="InterPro" id="IPR001451">
    <property type="entry name" value="Hexapep"/>
</dbReference>
<evidence type="ECO:0000313" key="1">
    <source>
        <dbReference type="EMBL" id="GAA0727583.1"/>
    </source>
</evidence>
<dbReference type="EMBL" id="BAAAGE010000003">
    <property type="protein sequence ID" value="GAA0727583.1"/>
    <property type="molecule type" value="Genomic_DNA"/>
</dbReference>